<feature type="domain" description="Cation/H+ exchanger transmembrane" evidence="11">
    <location>
        <begin position="10"/>
        <end position="408"/>
    </location>
</feature>
<evidence type="ECO:0000256" key="5">
    <source>
        <dbReference type="ARBA" id="ARBA00022989"/>
    </source>
</evidence>
<dbReference type="GO" id="GO:0098719">
    <property type="term" value="P:sodium ion import across plasma membrane"/>
    <property type="evidence" value="ECO:0007669"/>
    <property type="project" value="TreeGrafter"/>
</dbReference>
<evidence type="ECO:0000256" key="1">
    <source>
        <dbReference type="ARBA" id="ARBA00004651"/>
    </source>
</evidence>
<dbReference type="GO" id="GO:0051453">
    <property type="term" value="P:regulation of intracellular pH"/>
    <property type="evidence" value="ECO:0007669"/>
    <property type="project" value="TreeGrafter"/>
</dbReference>
<feature type="transmembrane region" description="Helical" evidence="10">
    <location>
        <begin position="302"/>
        <end position="327"/>
    </location>
</feature>
<evidence type="ECO:0000256" key="6">
    <source>
        <dbReference type="ARBA" id="ARBA00023053"/>
    </source>
</evidence>
<dbReference type="NCBIfam" id="TIGR00831">
    <property type="entry name" value="a_cpa1"/>
    <property type="match status" value="1"/>
</dbReference>
<evidence type="ECO:0000313" key="12">
    <source>
        <dbReference type="EMBL" id="ASO23024.1"/>
    </source>
</evidence>
<keyword evidence="5 10" id="KW-1133">Transmembrane helix</keyword>
<evidence type="ECO:0000256" key="9">
    <source>
        <dbReference type="ARBA" id="ARBA00023201"/>
    </source>
</evidence>
<sequence length="542" mass="58389">MGQLLVVLFCALLVTAFAKRNNLIAPLLLVGVGLLVSLIPGLSEFVINPDLLLTVVLPPLLYTAALDSSLISLKGSVRPILQLGVVLVVVTAVILGLLADLLILHLPLAAAFVLGAVLAPPDAVTAASVGRRMALPRRLMTVVTGESLINDAVALTIYRIALAAALGAATTLSGGFLIFAQAVVIGLLVGLVLAVGVRLAWERMSGSDAAGRVGTAMSIVLPFGAYGLAEEFHGSGVLAVIAAGLHIGHHSHKLGARERLEVQTIWRAVNLLLECVVFSLIGLTLRTVIASLRDEGRDLLQLIGASFLLLAAAILIRMVWLFGTTYLPVVSWLLGPTNGRRRPSWREVMVMSWTGMRGVVTLAAAGAVPLTTLDGSPFPARDSIQLTAFVVTVGTLFVQGLTLPWLIRRLGVSDPTEEEQDAASEIEARRSAINAALRRLDVLIAQEDFPSEAEAEKVARRLRTSVRLAGDEAIRLLGQSESERQENSQRLFTRLRRQLIDAQRVELISWRDSGRIDDEVLRRVLRELDLEEAALSNSWRNR</sequence>
<accession>A0A221WB59</accession>
<dbReference type="Proteomes" id="UP000204221">
    <property type="component" value="Chromosome"/>
</dbReference>
<dbReference type="RefSeq" id="WP_093943865.1">
    <property type="nucleotide sequence ID" value="NZ_CP022521.1"/>
</dbReference>
<feature type="transmembrane region" description="Helical" evidence="10">
    <location>
        <begin position="388"/>
        <end position="407"/>
    </location>
</feature>
<keyword evidence="6 10" id="KW-0915">Sodium</keyword>
<keyword evidence="3 10" id="KW-1003">Cell membrane</keyword>
<dbReference type="Gene3D" id="6.10.140.1330">
    <property type="match status" value="1"/>
</dbReference>
<feature type="transmembrane region" description="Helical" evidence="10">
    <location>
        <begin position="175"/>
        <end position="197"/>
    </location>
</feature>
<organism evidence="12 13">
    <name type="scientific">Actinoalloteichus hoggarensis</name>
    <dbReference type="NCBI Taxonomy" id="1470176"/>
    <lineage>
        <taxon>Bacteria</taxon>
        <taxon>Bacillati</taxon>
        <taxon>Actinomycetota</taxon>
        <taxon>Actinomycetes</taxon>
        <taxon>Pseudonocardiales</taxon>
        <taxon>Pseudonocardiaceae</taxon>
        <taxon>Actinoalloteichus</taxon>
    </lineage>
</organism>
<dbReference type="GO" id="GO:0015385">
    <property type="term" value="F:sodium:proton antiporter activity"/>
    <property type="evidence" value="ECO:0007669"/>
    <property type="project" value="InterPro"/>
</dbReference>
<dbReference type="InterPro" id="IPR004705">
    <property type="entry name" value="Cation/H_exchanger_CPA1_bac"/>
</dbReference>
<dbReference type="Pfam" id="PF00999">
    <property type="entry name" value="Na_H_Exchanger"/>
    <property type="match status" value="1"/>
</dbReference>
<dbReference type="InterPro" id="IPR006153">
    <property type="entry name" value="Cation/H_exchanger_TM"/>
</dbReference>
<comment type="subcellular location">
    <subcellularLocation>
        <location evidence="1 10">Cell membrane</location>
        <topology evidence="1 10">Multi-pass membrane protein</topology>
    </subcellularLocation>
</comment>
<proteinExistence type="inferred from homology"/>
<dbReference type="OrthoDB" id="57886at2"/>
<feature type="transmembrane region" description="Helical" evidence="10">
    <location>
        <begin position="28"/>
        <end position="47"/>
    </location>
</feature>
<feature type="transmembrane region" description="Helical" evidence="10">
    <location>
        <begin position="80"/>
        <end position="99"/>
    </location>
</feature>
<dbReference type="GO" id="GO:0015386">
    <property type="term" value="F:potassium:proton antiporter activity"/>
    <property type="evidence" value="ECO:0007669"/>
    <property type="project" value="TreeGrafter"/>
</dbReference>
<comment type="similarity">
    <text evidence="10">Belongs to the monovalent cation:proton antiporter 1 (CPA1) transporter (TC 2.A.36) family.</text>
</comment>
<protein>
    <submittedName>
        <fullName evidence="12">Sodium, potassium, lithium and rubidium/H(+) antiporter</fullName>
    </submittedName>
</protein>
<evidence type="ECO:0000256" key="2">
    <source>
        <dbReference type="ARBA" id="ARBA00022448"/>
    </source>
</evidence>
<evidence type="ECO:0000256" key="8">
    <source>
        <dbReference type="ARBA" id="ARBA00023136"/>
    </source>
</evidence>
<keyword evidence="9 10" id="KW-0739">Sodium transport</keyword>
<comment type="function">
    <text evidence="10">Na(+)/H(+) antiporter that extrudes sodium in exchange for external protons.</text>
</comment>
<feature type="transmembrane region" description="Helical" evidence="10">
    <location>
        <begin position="348"/>
        <end position="368"/>
    </location>
</feature>
<feature type="transmembrane region" description="Helical" evidence="10">
    <location>
        <begin position="105"/>
        <end position="127"/>
    </location>
</feature>
<feature type="transmembrane region" description="Helical" evidence="10">
    <location>
        <begin position="148"/>
        <end position="169"/>
    </location>
</feature>
<dbReference type="AlphaFoldDB" id="A0A221WB59"/>
<keyword evidence="10" id="KW-0050">Antiport</keyword>
<evidence type="ECO:0000256" key="7">
    <source>
        <dbReference type="ARBA" id="ARBA00023065"/>
    </source>
</evidence>
<dbReference type="KEGG" id="ahg:AHOG_27130"/>
<evidence type="ECO:0000259" key="11">
    <source>
        <dbReference type="Pfam" id="PF00999"/>
    </source>
</evidence>
<evidence type="ECO:0000256" key="4">
    <source>
        <dbReference type="ARBA" id="ARBA00022692"/>
    </source>
</evidence>
<keyword evidence="4 10" id="KW-0812">Transmembrane</keyword>
<comment type="caution">
    <text evidence="10">Lacks conserved residue(s) required for the propagation of feature annotation.</text>
</comment>
<name>A0A221WB59_9PSEU</name>
<keyword evidence="7 10" id="KW-0406">Ion transport</keyword>
<dbReference type="PANTHER" id="PTHR10110">
    <property type="entry name" value="SODIUM/HYDROGEN EXCHANGER"/>
    <property type="match status" value="1"/>
</dbReference>
<dbReference type="PANTHER" id="PTHR10110:SF86">
    <property type="entry name" value="SODIUM_HYDROGEN EXCHANGER 7"/>
    <property type="match status" value="1"/>
</dbReference>
<evidence type="ECO:0000313" key="13">
    <source>
        <dbReference type="Proteomes" id="UP000204221"/>
    </source>
</evidence>
<reference evidence="12 13" key="1">
    <citation type="submission" date="2017-07" db="EMBL/GenBank/DDBJ databases">
        <title>Complete genome sequence of Actinoalloteichus hoggarensis DSM 45943, type strain of Actinoalloteichus hoggarensis.</title>
        <authorList>
            <person name="Ruckert C."/>
            <person name="Nouioui I."/>
            <person name="Willmese J."/>
            <person name="van Wezel G."/>
            <person name="Klenk H.-P."/>
            <person name="Kalinowski J."/>
            <person name="Zotchev S.B."/>
        </authorList>
    </citation>
    <scope>NUCLEOTIDE SEQUENCE [LARGE SCALE GENOMIC DNA]</scope>
    <source>
        <strain evidence="12 13">DSM 45943</strain>
    </source>
</reference>
<gene>
    <name evidence="12" type="primary">nhaK</name>
    <name evidence="12" type="ORF">AHOG_27130</name>
</gene>
<feature type="transmembrane region" description="Helical" evidence="10">
    <location>
        <begin position="269"/>
        <end position="290"/>
    </location>
</feature>
<keyword evidence="13" id="KW-1185">Reference proteome</keyword>
<dbReference type="InterPro" id="IPR018422">
    <property type="entry name" value="Cation/H_exchanger_CPA1"/>
</dbReference>
<dbReference type="GO" id="GO:0005886">
    <property type="term" value="C:plasma membrane"/>
    <property type="evidence" value="ECO:0007669"/>
    <property type="project" value="UniProtKB-SubCell"/>
</dbReference>
<evidence type="ECO:0000256" key="3">
    <source>
        <dbReference type="ARBA" id="ARBA00022475"/>
    </source>
</evidence>
<evidence type="ECO:0000256" key="10">
    <source>
        <dbReference type="RuleBase" id="RU366002"/>
    </source>
</evidence>
<dbReference type="EMBL" id="CP022521">
    <property type="protein sequence ID" value="ASO23024.1"/>
    <property type="molecule type" value="Genomic_DNA"/>
</dbReference>
<keyword evidence="8 10" id="KW-0472">Membrane</keyword>
<keyword evidence="2 10" id="KW-0813">Transport</keyword>